<comment type="subcellular location">
    <subcellularLocation>
        <location evidence="2">Cell membrane</location>
        <topology evidence="2">Multi-pass membrane protein</topology>
    </subcellularLocation>
</comment>
<proteinExistence type="predicted"/>
<comment type="caution">
    <text evidence="14">The sequence shown here is derived from an EMBL/GenBank/DDBJ whole genome shotgun (WGS) entry which is preliminary data.</text>
</comment>
<keyword evidence="4" id="KW-0645">Protease</keyword>
<evidence type="ECO:0000256" key="10">
    <source>
        <dbReference type="ARBA" id="ARBA00023049"/>
    </source>
</evidence>
<dbReference type="EMBL" id="QFYQ01000001">
    <property type="protein sequence ID" value="RAK53303.1"/>
    <property type="molecule type" value="Genomic_DNA"/>
</dbReference>
<accession>A0A328AEL0</accession>
<dbReference type="PANTHER" id="PTHR43221">
    <property type="entry name" value="PROTEASE HTPX"/>
    <property type="match status" value="1"/>
</dbReference>
<feature type="domain" description="Peptidase M48" evidence="13">
    <location>
        <begin position="104"/>
        <end position="338"/>
    </location>
</feature>
<dbReference type="PANTHER" id="PTHR43221:SF1">
    <property type="entry name" value="PROTEASE HTPX"/>
    <property type="match status" value="1"/>
</dbReference>
<feature type="transmembrane region" description="Helical" evidence="12">
    <location>
        <begin position="25"/>
        <end position="50"/>
    </location>
</feature>
<keyword evidence="3" id="KW-1003">Cell membrane</keyword>
<evidence type="ECO:0000256" key="7">
    <source>
        <dbReference type="ARBA" id="ARBA00022801"/>
    </source>
</evidence>
<dbReference type="GO" id="GO:0005886">
    <property type="term" value="C:plasma membrane"/>
    <property type="evidence" value="ECO:0007669"/>
    <property type="project" value="UniProtKB-SubCell"/>
</dbReference>
<dbReference type="Gene3D" id="3.30.2010.10">
    <property type="entry name" value="Metalloproteases ('zincins'), catalytic domain"/>
    <property type="match status" value="1"/>
</dbReference>
<feature type="transmembrane region" description="Helical" evidence="12">
    <location>
        <begin position="442"/>
        <end position="463"/>
    </location>
</feature>
<evidence type="ECO:0000256" key="9">
    <source>
        <dbReference type="ARBA" id="ARBA00022989"/>
    </source>
</evidence>
<evidence type="ECO:0000313" key="15">
    <source>
        <dbReference type="Proteomes" id="UP000249254"/>
    </source>
</evidence>
<dbReference type="OrthoDB" id="15218at2"/>
<evidence type="ECO:0000256" key="2">
    <source>
        <dbReference type="ARBA" id="ARBA00004651"/>
    </source>
</evidence>
<sequence>MGPRLVSAPISPHGRIAANRRETTWLLAAFAVLLVPILAFLTSYLGFWLALYVAPVGWISAQVLAVVILAGLLIGRVVHVRRALPQVLGAVPLDGADAAPVRLRLANLALGVGLPAPDLMILDDPSANAFACGPDAERAVLVVTRGLLERLDARELDGVFAHELAHIRNGDVRLNSTLAAILSTARLPPPIYWVLMVALVLGLTSGLPLAIEAYGDLIAAARSSLGLAALLGIGLVMLGFPLAMLWPALGAFLQAGVARRREFLADAEAATLTRDPQGLALALLRIGSGLPAPTAPALKRRGGAIAHLCIAPVRTGLLGALLRTHPDPARRIAALQAMAPPEETAPPQPAPYAEMAREAVAARAGEGRAAPRAGRPLLVGLLVGVVVQTVLFDLGLLRLALEPAAASAGAAALLFSVPFGFAGAAAALAAQRSAGRPYWWPAALMFFFGRWAPLTLVLGAPDLQARSLGALVTVYLAALTEPVLGAILGAAARGGVLQVLAVLFRAAARPPREL</sequence>
<name>A0A328AEL0_9CAUL</name>
<feature type="transmembrane region" description="Helical" evidence="12">
    <location>
        <begin position="191"/>
        <end position="211"/>
    </location>
</feature>
<keyword evidence="9 12" id="KW-1133">Transmembrane helix</keyword>
<evidence type="ECO:0000256" key="12">
    <source>
        <dbReference type="SAM" id="Phobius"/>
    </source>
</evidence>
<keyword evidence="10" id="KW-0482">Metalloprotease</keyword>
<organism evidence="14 15">
    <name type="scientific">Phenylobacterium soli</name>
    <dbReference type="NCBI Taxonomy" id="2170551"/>
    <lineage>
        <taxon>Bacteria</taxon>
        <taxon>Pseudomonadati</taxon>
        <taxon>Pseudomonadota</taxon>
        <taxon>Alphaproteobacteria</taxon>
        <taxon>Caulobacterales</taxon>
        <taxon>Caulobacteraceae</taxon>
        <taxon>Phenylobacterium</taxon>
    </lineage>
</organism>
<dbReference type="InterPro" id="IPR001915">
    <property type="entry name" value="Peptidase_M48"/>
</dbReference>
<protein>
    <recommendedName>
        <fullName evidence="13">Peptidase M48 domain-containing protein</fullName>
    </recommendedName>
</protein>
<keyword evidence="6" id="KW-0479">Metal-binding</keyword>
<feature type="transmembrane region" description="Helical" evidence="12">
    <location>
        <begin position="407"/>
        <end position="430"/>
    </location>
</feature>
<gene>
    <name evidence="14" type="ORF">DJ017_01545</name>
</gene>
<feature type="transmembrane region" description="Helical" evidence="12">
    <location>
        <begin position="483"/>
        <end position="504"/>
    </location>
</feature>
<feature type="transmembrane region" description="Helical" evidence="12">
    <location>
        <begin position="377"/>
        <end position="401"/>
    </location>
</feature>
<comment type="cofactor">
    <cofactor evidence="1">
        <name>Zn(2+)</name>
        <dbReference type="ChEBI" id="CHEBI:29105"/>
    </cofactor>
</comment>
<dbReference type="InterPro" id="IPR050083">
    <property type="entry name" value="HtpX_protease"/>
</dbReference>
<feature type="transmembrane region" description="Helical" evidence="12">
    <location>
        <begin position="56"/>
        <end position="75"/>
    </location>
</feature>
<dbReference type="RefSeq" id="WP_111527055.1">
    <property type="nucleotide sequence ID" value="NZ_JBHRSG010000001.1"/>
</dbReference>
<keyword evidence="7" id="KW-0378">Hydrolase</keyword>
<evidence type="ECO:0000256" key="11">
    <source>
        <dbReference type="ARBA" id="ARBA00023136"/>
    </source>
</evidence>
<reference evidence="15" key="1">
    <citation type="submission" date="2018-05" db="EMBL/GenBank/DDBJ databases">
        <authorList>
            <person name="Li X."/>
        </authorList>
    </citation>
    <scope>NUCLEOTIDE SEQUENCE [LARGE SCALE GENOMIC DNA]</scope>
    <source>
        <strain evidence="15">LX32</strain>
    </source>
</reference>
<dbReference type="AlphaFoldDB" id="A0A328AEL0"/>
<keyword evidence="8" id="KW-0862">Zinc</keyword>
<evidence type="ECO:0000256" key="4">
    <source>
        <dbReference type="ARBA" id="ARBA00022670"/>
    </source>
</evidence>
<dbReference type="GO" id="GO:0004222">
    <property type="term" value="F:metalloendopeptidase activity"/>
    <property type="evidence" value="ECO:0007669"/>
    <property type="project" value="InterPro"/>
</dbReference>
<evidence type="ECO:0000313" key="14">
    <source>
        <dbReference type="EMBL" id="RAK53303.1"/>
    </source>
</evidence>
<dbReference type="Proteomes" id="UP000249254">
    <property type="component" value="Unassembled WGS sequence"/>
</dbReference>
<keyword evidence="15" id="KW-1185">Reference proteome</keyword>
<feature type="transmembrane region" description="Helical" evidence="12">
    <location>
        <begin position="231"/>
        <end position="253"/>
    </location>
</feature>
<evidence type="ECO:0000256" key="3">
    <source>
        <dbReference type="ARBA" id="ARBA00022475"/>
    </source>
</evidence>
<evidence type="ECO:0000256" key="5">
    <source>
        <dbReference type="ARBA" id="ARBA00022692"/>
    </source>
</evidence>
<evidence type="ECO:0000256" key="8">
    <source>
        <dbReference type="ARBA" id="ARBA00022833"/>
    </source>
</evidence>
<evidence type="ECO:0000259" key="13">
    <source>
        <dbReference type="Pfam" id="PF01435"/>
    </source>
</evidence>
<keyword evidence="5 12" id="KW-0812">Transmembrane</keyword>
<dbReference type="GO" id="GO:0046872">
    <property type="term" value="F:metal ion binding"/>
    <property type="evidence" value="ECO:0007669"/>
    <property type="project" value="UniProtKB-KW"/>
</dbReference>
<dbReference type="Pfam" id="PF01435">
    <property type="entry name" value="Peptidase_M48"/>
    <property type="match status" value="1"/>
</dbReference>
<evidence type="ECO:0000256" key="1">
    <source>
        <dbReference type="ARBA" id="ARBA00001947"/>
    </source>
</evidence>
<keyword evidence="11 12" id="KW-0472">Membrane</keyword>
<evidence type="ECO:0000256" key="6">
    <source>
        <dbReference type="ARBA" id="ARBA00022723"/>
    </source>
</evidence>
<dbReference type="GO" id="GO:0006508">
    <property type="term" value="P:proteolysis"/>
    <property type="evidence" value="ECO:0007669"/>
    <property type="project" value="UniProtKB-KW"/>
</dbReference>